<dbReference type="OMA" id="CAMLIAH"/>
<dbReference type="InterPro" id="IPR003961">
    <property type="entry name" value="FN3_dom"/>
</dbReference>
<dbReference type="OrthoDB" id="443915at2759"/>
<dbReference type="PROSITE" id="PS50853">
    <property type="entry name" value="FN3"/>
    <property type="match status" value="2"/>
</dbReference>
<organism evidence="3 4">
    <name type="scientific">Scyliorhinus torazame</name>
    <name type="common">Cloudy catshark</name>
    <name type="synonym">Catulus torazame</name>
    <dbReference type="NCBI Taxonomy" id="75743"/>
    <lineage>
        <taxon>Eukaryota</taxon>
        <taxon>Metazoa</taxon>
        <taxon>Chordata</taxon>
        <taxon>Craniata</taxon>
        <taxon>Vertebrata</taxon>
        <taxon>Chondrichthyes</taxon>
        <taxon>Elasmobranchii</taxon>
        <taxon>Galeomorphii</taxon>
        <taxon>Galeoidea</taxon>
        <taxon>Carcharhiniformes</taxon>
        <taxon>Scyliorhinidae</taxon>
        <taxon>Scyliorhinus</taxon>
    </lineage>
</organism>
<dbReference type="STRING" id="75743.A0A401P9Z5"/>
<dbReference type="EMBL" id="BFAA01004642">
    <property type="protein sequence ID" value="GCB69938.1"/>
    <property type="molecule type" value="Genomic_DNA"/>
</dbReference>
<evidence type="ECO:0000259" key="2">
    <source>
        <dbReference type="PROSITE" id="PS50853"/>
    </source>
</evidence>
<evidence type="ECO:0000256" key="1">
    <source>
        <dbReference type="SAM" id="Phobius"/>
    </source>
</evidence>
<keyword evidence="1" id="KW-0812">Transmembrane</keyword>
<feature type="domain" description="Fibronectin type-III" evidence="2">
    <location>
        <begin position="53"/>
        <end position="150"/>
    </location>
</feature>
<feature type="non-terminal residue" evidence="3">
    <location>
        <position position="1"/>
    </location>
</feature>
<dbReference type="CDD" id="cd00063">
    <property type="entry name" value="FN3"/>
    <property type="match status" value="2"/>
</dbReference>
<feature type="domain" description="Fibronectin type-III" evidence="2">
    <location>
        <begin position="1"/>
        <end position="49"/>
    </location>
</feature>
<feature type="transmembrane region" description="Helical" evidence="1">
    <location>
        <begin position="176"/>
        <end position="199"/>
    </location>
</feature>
<proteinExistence type="predicted"/>
<dbReference type="InterPro" id="IPR050617">
    <property type="entry name" value="E3_ligase_FN3/SPRY"/>
</dbReference>
<dbReference type="FunFam" id="2.60.40.10:FF:000185">
    <property type="entry name" value="Fibronectin type III domain containing 3A"/>
    <property type="match status" value="1"/>
</dbReference>
<keyword evidence="1" id="KW-1133">Transmembrane helix</keyword>
<sequence length="201" mass="22485">FIPIYRGPSHTYKVQRLTESTGYSFRIQALSDAGEGPFSEVHVFNTTKLVPPVVKAPRVAQLEGTACEVTWEGLPPMRGDPMSYILQVTVGRELDYKQVYKGEDTTFQISGLQTNTDYRFRVCACRRCQDVSQELTGPFSSSAIFTLRRKESPPASELRGAEMAKMRSAMPSDEQFAALILAGFASLSIFIAFVLQYFIMK</sequence>
<dbReference type="InterPro" id="IPR036116">
    <property type="entry name" value="FN3_sf"/>
</dbReference>
<reference evidence="3 4" key="1">
    <citation type="journal article" date="2018" name="Nat. Ecol. Evol.">
        <title>Shark genomes provide insights into elasmobranch evolution and the origin of vertebrates.</title>
        <authorList>
            <person name="Hara Y"/>
            <person name="Yamaguchi K"/>
            <person name="Onimaru K"/>
            <person name="Kadota M"/>
            <person name="Koyanagi M"/>
            <person name="Keeley SD"/>
            <person name="Tatsumi K"/>
            <person name="Tanaka K"/>
            <person name="Motone F"/>
            <person name="Kageyama Y"/>
            <person name="Nozu R"/>
            <person name="Adachi N"/>
            <person name="Nishimura O"/>
            <person name="Nakagawa R"/>
            <person name="Tanegashima C"/>
            <person name="Kiyatake I"/>
            <person name="Matsumoto R"/>
            <person name="Murakumo K"/>
            <person name="Nishida K"/>
            <person name="Terakita A"/>
            <person name="Kuratani S"/>
            <person name="Sato K"/>
            <person name="Hyodo S Kuraku.S."/>
        </authorList>
    </citation>
    <scope>NUCLEOTIDE SEQUENCE [LARGE SCALE GENOMIC DNA]</scope>
</reference>
<name>A0A401P9Z5_SCYTO</name>
<dbReference type="Pfam" id="PF00041">
    <property type="entry name" value="fn3"/>
    <property type="match status" value="2"/>
</dbReference>
<protein>
    <recommendedName>
        <fullName evidence="2">Fibronectin type-III domain-containing protein</fullName>
    </recommendedName>
</protein>
<gene>
    <name evidence="3" type="ORF">scyTo_0010671</name>
</gene>
<dbReference type="Gene3D" id="2.60.40.10">
    <property type="entry name" value="Immunoglobulins"/>
    <property type="match status" value="2"/>
</dbReference>
<dbReference type="PANTHER" id="PTHR24099">
    <property type="entry name" value="E3 UBIQUITIN-PROTEIN LIGASE TRIM36-RELATED"/>
    <property type="match status" value="1"/>
</dbReference>
<dbReference type="AlphaFoldDB" id="A0A401P9Z5"/>
<dbReference type="SMART" id="SM00060">
    <property type="entry name" value="FN3"/>
    <property type="match status" value="1"/>
</dbReference>
<evidence type="ECO:0000313" key="3">
    <source>
        <dbReference type="EMBL" id="GCB69938.1"/>
    </source>
</evidence>
<keyword evidence="4" id="KW-1185">Reference proteome</keyword>
<evidence type="ECO:0000313" key="4">
    <source>
        <dbReference type="Proteomes" id="UP000288216"/>
    </source>
</evidence>
<dbReference type="InterPro" id="IPR013783">
    <property type="entry name" value="Ig-like_fold"/>
</dbReference>
<comment type="caution">
    <text evidence="3">The sequence shown here is derived from an EMBL/GenBank/DDBJ whole genome shotgun (WGS) entry which is preliminary data.</text>
</comment>
<dbReference type="PANTHER" id="PTHR24099:SF11">
    <property type="entry name" value="FIBRONECTIN TYPE III DOMAIN-CONTAINING 3BA-RELATED"/>
    <property type="match status" value="1"/>
</dbReference>
<accession>A0A401P9Z5</accession>
<dbReference type="Proteomes" id="UP000288216">
    <property type="component" value="Unassembled WGS sequence"/>
</dbReference>
<dbReference type="SUPFAM" id="SSF49265">
    <property type="entry name" value="Fibronectin type III"/>
    <property type="match status" value="1"/>
</dbReference>
<keyword evidence="1" id="KW-0472">Membrane</keyword>